<accession>A0A7U9L310</accession>
<keyword evidence="1" id="KW-1133">Transmembrane helix</keyword>
<keyword evidence="1" id="KW-0812">Transmembrane</keyword>
<feature type="transmembrane region" description="Helical" evidence="1">
    <location>
        <begin position="206"/>
        <end position="223"/>
    </location>
</feature>
<evidence type="ECO:0000256" key="1">
    <source>
        <dbReference type="SAM" id="Phobius"/>
    </source>
</evidence>
<feature type="transmembrane region" description="Helical" evidence="1">
    <location>
        <begin position="62"/>
        <end position="85"/>
    </location>
</feature>
<dbReference type="Proteomes" id="UP000287830">
    <property type="component" value="Unassembled WGS sequence"/>
</dbReference>
<reference evidence="2 3" key="1">
    <citation type="submission" date="2018-11" db="EMBL/GenBank/DDBJ databases">
        <title>Whole genome sequence of Streptomyces chrestomyceticus NBRC 13444(T).</title>
        <authorList>
            <person name="Komaki H."/>
            <person name="Tamura T."/>
        </authorList>
    </citation>
    <scope>NUCLEOTIDE SEQUENCE [LARGE SCALE GENOMIC DNA]</scope>
    <source>
        <strain evidence="2 3">NBRC 13444</strain>
    </source>
</reference>
<name>A0A7U9L310_9ACTN</name>
<keyword evidence="1" id="KW-0472">Membrane</keyword>
<feature type="transmembrane region" description="Helical" evidence="1">
    <location>
        <begin position="97"/>
        <end position="115"/>
    </location>
</feature>
<dbReference type="Pfam" id="PF14329">
    <property type="entry name" value="DUF4386"/>
    <property type="match status" value="1"/>
</dbReference>
<evidence type="ECO:0008006" key="4">
    <source>
        <dbReference type="Google" id="ProtNLM"/>
    </source>
</evidence>
<proteinExistence type="predicted"/>
<dbReference type="AlphaFoldDB" id="A0A7U9L310"/>
<feature type="transmembrane region" description="Helical" evidence="1">
    <location>
        <begin position="150"/>
        <end position="169"/>
    </location>
</feature>
<feature type="transmembrane region" description="Helical" evidence="1">
    <location>
        <begin position="181"/>
        <end position="200"/>
    </location>
</feature>
<protein>
    <recommendedName>
        <fullName evidence="4">DUF4386 domain-containing protein</fullName>
    </recommendedName>
</protein>
<dbReference type="RefSeq" id="WP_033035385.1">
    <property type="nucleotide sequence ID" value="NZ_BHZC01000001.1"/>
</dbReference>
<evidence type="ECO:0000313" key="2">
    <source>
        <dbReference type="EMBL" id="GCD39571.1"/>
    </source>
</evidence>
<evidence type="ECO:0000313" key="3">
    <source>
        <dbReference type="Proteomes" id="UP000287830"/>
    </source>
</evidence>
<sequence length="235" mass="24892">MATVVPANTEMRKAALTAGVGLVTMSALAVFANFAVVEGLVTEGDAEKTAHDIHGSVVMFRYGVAALALVAVLDVIVAWALLAFFTPAHKGLSALAAWFRLAYAAVLMVAVGQLAGVPSLVGDDVGRGLHGVSRSHAEALVKIDAFHDTWNSGLILFAFHLLTLGFLAYRSEYVPKVLGALLVIAGLGYLVDSFGILLSADYSAEVAMFAFIGEFLLMLWLLTKGRNVTLKELRA</sequence>
<comment type="caution">
    <text evidence="2">The sequence shown here is derived from an EMBL/GenBank/DDBJ whole genome shotgun (WGS) entry which is preliminary data.</text>
</comment>
<dbReference type="EMBL" id="BHZC01000001">
    <property type="protein sequence ID" value="GCD39571.1"/>
    <property type="molecule type" value="Genomic_DNA"/>
</dbReference>
<dbReference type="OrthoDB" id="4196772at2"/>
<feature type="transmembrane region" description="Helical" evidence="1">
    <location>
        <begin position="20"/>
        <end position="42"/>
    </location>
</feature>
<organism evidence="2 3">
    <name type="scientific">Streptomyces chrestomyceticus JCM 4735</name>
    <dbReference type="NCBI Taxonomy" id="1306181"/>
    <lineage>
        <taxon>Bacteria</taxon>
        <taxon>Bacillati</taxon>
        <taxon>Actinomycetota</taxon>
        <taxon>Actinomycetes</taxon>
        <taxon>Kitasatosporales</taxon>
        <taxon>Streptomycetaceae</taxon>
        <taxon>Streptomyces</taxon>
    </lineage>
</organism>
<dbReference type="InterPro" id="IPR025495">
    <property type="entry name" value="DUF4386"/>
</dbReference>
<dbReference type="GeneID" id="95626087"/>
<gene>
    <name evidence="2" type="ORF">OEIGOIKO_07427</name>
</gene>